<keyword evidence="3" id="KW-1185">Reference proteome</keyword>
<sequence length="355" mass="39809">IGVYIYCLDLAYQQAQTKAKELDDYDGTNDKWLDLEITDDDGNTAVARQWIKDDAQKKCLNFLAVEKGMKDEGASVDEATQQAADEQAKTYWNVGQYANYGYIMPMSKELEPYGISYDSFRYCTSQYSVNYSALFAKLYGEGGSQEVSDSELEDYFIENYVDYSYIPVQLYEASTDEAGESKNVALSDEKIADYTSELEGYVKDIDDGKSYDDVVSEYTEKHELSQSPAVDNTEQLENVSAGDQIKDALKELGNNKAVTVKVGEGDSGMLYLVYKRNSADSAKDYLESETNRAGVLNTMKKDDFEDYLKKIVEDLDYEKNSAVDGYDPKMFFVAEQPTTAAEETTSAEEETTAGE</sequence>
<protein>
    <submittedName>
        <fullName evidence="2">Uncharacterized protein</fullName>
    </submittedName>
</protein>
<dbReference type="RefSeq" id="WP_201427577.1">
    <property type="nucleotide sequence ID" value="NZ_JAEQMG010000080.1"/>
</dbReference>
<organism evidence="2 3">
    <name type="scientific">Ruminococcus difficilis</name>
    <dbReference type="NCBI Taxonomy" id="2763069"/>
    <lineage>
        <taxon>Bacteria</taxon>
        <taxon>Bacillati</taxon>
        <taxon>Bacillota</taxon>
        <taxon>Clostridia</taxon>
        <taxon>Eubacteriales</taxon>
        <taxon>Oscillospiraceae</taxon>
        <taxon>Ruminococcus</taxon>
    </lineage>
</organism>
<evidence type="ECO:0000313" key="3">
    <source>
        <dbReference type="Proteomes" id="UP000633365"/>
    </source>
</evidence>
<gene>
    <name evidence="2" type="ORF">JKK62_08675</name>
</gene>
<feature type="region of interest" description="Disordered" evidence="1">
    <location>
        <begin position="336"/>
        <end position="355"/>
    </location>
</feature>
<evidence type="ECO:0000256" key="1">
    <source>
        <dbReference type="SAM" id="MobiDB-lite"/>
    </source>
</evidence>
<proteinExistence type="predicted"/>
<name>A0A934WRR1_9FIRM</name>
<feature type="compositionally biased region" description="Acidic residues" evidence="1">
    <location>
        <begin position="345"/>
        <end position="355"/>
    </location>
</feature>
<accession>A0A934WRR1</accession>
<reference evidence="2" key="1">
    <citation type="submission" date="2021-01" db="EMBL/GenBank/DDBJ databases">
        <title>Genome public.</title>
        <authorList>
            <person name="Liu C."/>
            <person name="Sun Q."/>
        </authorList>
    </citation>
    <scope>NUCLEOTIDE SEQUENCE</scope>
    <source>
        <strain evidence="2">M6</strain>
    </source>
</reference>
<dbReference type="Proteomes" id="UP000633365">
    <property type="component" value="Unassembled WGS sequence"/>
</dbReference>
<dbReference type="AlphaFoldDB" id="A0A934WRR1"/>
<comment type="caution">
    <text evidence="2">The sequence shown here is derived from an EMBL/GenBank/DDBJ whole genome shotgun (WGS) entry which is preliminary data.</text>
</comment>
<evidence type="ECO:0000313" key="2">
    <source>
        <dbReference type="EMBL" id="MBK6088721.1"/>
    </source>
</evidence>
<feature type="non-terminal residue" evidence="2">
    <location>
        <position position="1"/>
    </location>
</feature>
<dbReference type="EMBL" id="JAEQMG010000080">
    <property type="protein sequence ID" value="MBK6088721.1"/>
    <property type="molecule type" value="Genomic_DNA"/>
</dbReference>